<gene>
    <name evidence="4" type="ORF">Vbra_14877</name>
</gene>
<evidence type="ECO:0000313" key="4">
    <source>
        <dbReference type="EMBL" id="CEM10156.1"/>
    </source>
</evidence>
<feature type="transmembrane region" description="Helical" evidence="2">
    <location>
        <begin position="273"/>
        <end position="290"/>
    </location>
</feature>
<keyword evidence="2" id="KW-0472">Membrane</keyword>
<organism evidence="4 5">
    <name type="scientific">Vitrella brassicaformis (strain CCMP3155)</name>
    <dbReference type="NCBI Taxonomy" id="1169540"/>
    <lineage>
        <taxon>Eukaryota</taxon>
        <taxon>Sar</taxon>
        <taxon>Alveolata</taxon>
        <taxon>Colpodellida</taxon>
        <taxon>Vitrellaceae</taxon>
        <taxon>Vitrella</taxon>
    </lineage>
</organism>
<dbReference type="PhylomeDB" id="A0A0G4FC05"/>
<dbReference type="VEuPathDB" id="CryptoDB:Vbra_14877"/>
<evidence type="ECO:0000256" key="1">
    <source>
        <dbReference type="SAM" id="MobiDB-lite"/>
    </source>
</evidence>
<keyword evidence="2" id="KW-0812">Transmembrane</keyword>
<dbReference type="OrthoDB" id="329439at2759"/>
<feature type="chain" id="PRO_5005189065" evidence="3">
    <location>
        <begin position="22"/>
        <end position="500"/>
    </location>
</feature>
<protein>
    <submittedName>
        <fullName evidence="4">Uncharacterized protein</fullName>
    </submittedName>
</protein>
<evidence type="ECO:0000256" key="2">
    <source>
        <dbReference type="SAM" id="Phobius"/>
    </source>
</evidence>
<sequence>MTLLLCQAALLILLAVPECHATNDTIRIDVQRPSLPANCDIFKPTANDLFHLVAGFARDEHDRSVIRQHFDAIYTQALKQFPMAEYERFLSLALDDFELSRFAQELSESHYDATSPHCDDSTPPQPESDHPKHEAPYPGGPVRRIFGKDLGQSLTASLSAATGPAAAMVPPVAMLTTMAIMSVKGLLQGSLATIVDIVPPLIPSPIWIARPLPCLPMITGKNCIGSVLYPISAPDFVEADVTDSIMNGVISSFPAKYRAKVGVTDDKKYRRCAMAYLGMYCASIFFMCFFPPGIHQVMGMPLCFPQCILTLLMCPGFWFNDIRGPCSRVSLPPMCAFSMFVNTNLIPPQYSTYDDAHPFPKKCPPKDPDFATPTDLFDVATPAPSPFVLGPEPRLPDFPVPGKSIADFGELPPVDRLPKPCDCKCITAGGMLLRKSKEKPRHLYHGSPCQEYCRKLQAQAAPLPVPLEVSAAERRRRRFPAKRARLPKPARPHVGSALGH</sequence>
<evidence type="ECO:0000256" key="3">
    <source>
        <dbReference type="SAM" id="SignalP"/>
    </source>
</evidence>
<feature type="compositionally biased region" description="Basic residues" evidence="1">
    <location>
        <begin position="474"/>
        <end position="491"/>
    </location>
</feature>
<accession>A0A0G4FC05</accession>
<dbReference type="Proteomes" id="UP000041254">
    <property type="component" value="Unassembled WGS sequence"/>
</dbReference>
<keyword evidence="2" id="KW-1133">Transmembrane helix</keyword>
<dbReference type="AlphaFoldDB" id="A0A0G4FC05"/>
<reference evidence="4 5" key="1">
    <citation type="submission" date="2014-11" db="EMBL/GenBank/DDBJ databases">
        <authorList>
            <person name="Zhu J."/>
            <person name="Qi W."/>
            <person name="Song R."/>
        </authorList>
    </citation>
    <scope>NUCLEOTIDE SEQUENCE [LARGE SCALE GENOMIC DNA]</scope>
</reference>
<feature type="region of interest" description="Disordered" evidence="1">
    <location>
        <begin position="474"/>
        <end position="500"/>
    </location>
</feature>
<dbReference type="EMBL" id="CDMY01000402">
    <property type="protein sequence ID" value="CEM10156.1"/>
    <property type="molecule type" value="Genomic_DNA"/>
</dbReference>
<feature type="region of interest" description="Disordered" evidence="1">
    <location>
        <begin position="110"/>
        <end position="138"/>
    </location>
</feature>
<dbReference type="InParanoid" id="A0A0G4FC05"/>
<keyword evidence="5" id="KW-1185">Reference proteome</keyword>
<evidence type="ECO:0000313" key="5">
    <source>
        <dbReference type="Proteomes" id="UP000041254"/>
    </source>
</evidence>
<name>A0A0G4FC05_VITBC</name>
<keyword evidence="3" id="KW-0732">Signal</keyword>
<proteinExistence type="predicted"/>
<feature type="signal peptide" evidence="3">
    <location>
        <begin position="1"/>
        <end position="21"/>
    </location>
</feature>